<gene>
    <name evidence="3" type="ORF">OKIOD_LOCUS2348</name>
</gene>
<feature type="domain" description="Immunoglobulin I-set" evidence="2">
    <location>
        <begin position="61"/>
        <end position="145"/>
    </location>
</feature>
<feature type="region of interest" description="Disordered" evidence="1">
    <location>
        <begin position="25"/>
        <end position="56"/>
    </location>
</feature>
<dbReference type="InterPro" id="IPR013783">
    <property type="entry name" value="Ig-like_fold"/>
</dbReference>
<dbReference type="EMBL" id="OU015568">
    <property type="protein sequence ID" value="CAG5085004.1"/>
    <property type="molecule type" value="Genomic_DNA"/>
</dbReference>
<keyword evidence="4" id="KW-1185">Reference proteome</keyword>
<evidence type="ECO:0000313" key="3">
    <source>
        <dbReference type="EMBL" id="CAG5085004.1"/>
    </source>
</evidence>
<dbReference type="InterPro" id="IPR013098">
    <property type="entry name" value="Ig_I-set"/>
</dbReference>
<dbReference type="SUPFAM" id="SSF48726">
    <property type="entry name" value="Immunoglobulin"/>
    <property type="match status" value="1"/>
</dbReference>
<feature type="compositionally biased region" description="Basic and acidic residues" evidence="1">
    <location>
        <begin position="35"/>
        <end position="56"/>
    </location>
</feature>
<dbReference type="InterPro" id="IPR036179">
    <property type="entry name" value="Ig-like_dom_sf"/>
</dbReference>
<feature type="region of interest" description="Disordered" evidence="1">
    <location>
        <begin position="377"/>
        <end position="430"/>
    </location>
</feature>
<evidence type="ECO:0000313" key="4">
    <source>
        <dbReference type="Proteomes" id="UP001158576"/>
    </source>
</evidence>
<dbReference type="Pfam" id="PF07679">
    <property type="entry name" value="I-set"/>
    <property type="match status" value="1"/>
</dbReference>
<accession>A0ABN7RXZ2</accession>
<feature type="compositionally biased region" description="Low complexity" evidence="1">
    <location>
        <begin position="377"/>
        <end position="390"/>
    </location>
</feature>
<feature type="compositionally biased region" description="Polar residues" evidence="1">
    <location>
        <begin position="392"/>
        <end position="413"/>
    </location>
</feature>
<protein>
    <submittedName>
        <fullName evidence="3">Oidioi.mRNA.OKI2018_I69.PAR.g10790.t1.cds</fullName>
    </submittedName>
</protein>
<sequence>MFSSSNKVSVELSIPSIEKSQLRIGSLSSPKKPQKIMENEHSEKKKDFIRRSEERPSVTKPAFLQPLRNFQIAPEQNLEFDMIINGFPKPSLSLYKNSNELKLNEYRKKWIGNKVSITIYHEYWRQEAVFTVIAENEAGSATNECIIYSDEPFEMIEIVENEAEIDSSDIPELSQELRLEQVDVDIDEDSLTSEDYLPRELSPIFEVTEDELTRSLRSAASSRRSSIRSVESIRSTLTMLTPTQSFVVERNPEIQDLTPLSTISAPISERDDKTPTPEKNPDVIDLAEANYRNLLKNRAAEVSIVNDLQSTDESRHDSRRNSLVSLSTINGDDDAISLDSYATIDPPEEPKYRSTEDLMSFVSKNFVEKTSYITDTTTTDTETDTSTVYTPATGTTVASPTNTDLFPTPTSTMRPALESPVSMTSGFSEKSRQEFQLRRASRENLLSNETESELETNLSISLNTRTKRKMTEEECRKKERQKSFQQKYRLTQRFIEDSIKGNATNLEIARRELRNAQLGHNSVIENEDLTRKNLLSDSEVFLDTDDDGMDTISEITIDFGGRNTRNEFEIGKDSFGKHFVDL</sequence>
<dbReference type="Proteomes" id="UP001158576">
    <property type="component" value="Chromosome PAR"/>
</dbReference>
<reference evidence="3 4" key="1">
    <citation type="submission" date="2021-04" db="EMBL/GenBank/DDBJ databases">
        <authorList>
            <person name="Bliznina A."/>
        </authorList>
    </citation>
    <scope>NUCLEOTIDE SEQUENCE [LARGE SCALE GENOMIC DNA]</scope>
</reference>
<evidence type="ECO:0000256" key="1">
    <source>
        <dbReference type="SAM" id="MobiDB-lite"/>
    </source>
</evidence>
<organism evidence="3 4">
    <name type="scientific">Oikopleura dioica</name>
    <name type="common">Tunicate</name>
    <dbReference type="NCBI Taxonomy" id="34765"/>
    <lineage>
        <taxon>Eukaryota</taxon>
        <taxon>Metazoa</taxon>
        <taxon>Chordata</taxon>
        <taxon>Tunicata</taxon>
        <taxon>Appendicularia</taxon>
        <taxon>Copelata</taxon>
        <taxon>Oikopleuridae</taxon>
        <taxon>Oikopleura</taxon>
    </lineage>
</organism>
<dbReference type="Gene3D" id="2.60.40.10">
    <property type="entry name" value="Immunoglobulins"/>
    <property type="match status" value="1"/>
</dbReference>
<evidence type="ECO:0000259" key="2">
    <source>
        <dbReference type="Pfam" id="PF07679"/>
    </source>
</evidence>
<name>A0ABN7RXZ2_OIKDI</name>
<proteinExistence type="predicted"/>